<evidence type="ECO:0000256" key="7">
    <source>
        <dbReference type="ARBA" id="ARBA00023239"/>
    </source>
</evidence>
<comment type="pathway">
    <text evidence="2 8">Amino-acid biosynthesis; L-tryptophan biosynthesis; L-tryptophan from chorismate: step 4/5.</text>
</comment>
<dbReference type="CDD" id="cd00331">
    <property type="entry name" value="IGPS"/>
    <property type="match status" value="1"/>
</dbReference>
<dbReference type="GO" id="GO:0004425">
    <property type="term" value="F:indole-3-glycerol-phosphate synthase activity"/>
    <property type="evidence" value="ECO:0007669"/>
    <property type="project" value="UniProtKB-EC"/>
</dbReference>
<evidence type="ECO:0000256" key="1">
    <source>
        <dbReference type="ARBA" id="ARBA00001633"/>
    </source>
</evidence>
<gene>
    <name evidence="8 10" type="primary">trpC</name>
    <name evidence="10" type="ORF">PQO03_15480</name>
</gene>
<evidence type="ECO:0000256" key="2">
    <source>
        <dbReference type="ARBA" id="ARBA00004696"/>
    </source>
</evidence>
<dbReference type="HAMAP" id="MF_00134_B">
    <property type="entry name" value="IGPS_B"/>
    <property type="match status" value="1"/>
</dbReference>
<keyword evidence="6 8" id="KW-0057">Aromatic amino acid biosynthesis</keyword>
<feature type="domain" description="Indole-3-glycerol phosphate synthase" evidence="9">
    <location>
        <begin position="7"/>
        <end position="251"/>
    </location>
</feature>
<dbReference type="Gene3D" id="3.20.20.70">
    <property type="entry name" value="Aldolase class I"/>
    <property type="match status" value="1"/>
</dbReference>
<dbReference type="EC" id="4.1.1.48" evidence="8"/>
<comment type="similarity">
    <text evidence="8">Belongs to the TrpC family.</text>
</comment>
<evidence type="ECO:0000256" key="4">
    <source>
        <dbReference type="ARBA" id="ARBA00022793"/>
    </source>
</evidence>
<proteinExistence type="inferred from homology"/>
<evidence type="ECO:0000256" key="3">
    <source>
        <dbReference type="ARBA" id="ARBA00022605"/>
    </source>
</evidence>
<dbReference type="HAMAP" id="MF_00134_A">
    <property type="entry name" value="IGPS_A"/>
    <property type="match status" value="1"/>
</dbReference>
<evidence type="ECO:0000256" key="8">
    <source>
        <dbReference type="HAMAP-Rule" id="MF_00134"/>
    </source>
</evidence>
<evidence type="ECO:0000256" key="5">
    <source>
        <dbReference type="ARBA" id="ARBA00022822"/>
    </source>
</evidence>
<name>A0ABY7W2K9_9BACT</name>
<keyword evidence="4 8" id="KW-0210">Decarboxylase</keyword>
<dbReference type="EMBL" id="CP117812">
    <property type="protein sequence ID" value="WDE99236.1"/>
    <property type="molecule type" value="Genomic_DNA"/>
</dbReference>
<dbReference type="NCBIfam" id="NF001377">
    <property type="entry name" value="PRK00278.2-4"/>
    <property type="match status" value="1"/>
</dbReference>
<organism evidence="10 11">
    <name type="scientific">Lentisphaera profundi</name>
    <dbReference type="NCBI Taxonomy" id="1658616"/>
    <lineage>
        <taxon>Bacteria</taxon>
        <taxon>Pseudomonadati</taxon>
        <taxon>Lentisphaerota</taxon>
        <taxon>Lentisphaeria</taxon>
        <taxon>Lentisphaerales</taxon>
        <taxon>Lentisphaeraceae</taxon>
        <taxon>Lentisphaera</taxon>
    </lineage>
</organism>
<dbReference type="InterPro" id="IPR013798">
    <property type="entry name" value="Indole-3-glycerol_P_synth_dom"/>
</dbReference>
<dbReference type="Proteomes" id="UP001214250">
    <property type="component" value="Chromosome 2"/>
</dbReference>
<dbReference type="PROSITE" id="PS00614">
    <property type="entry name" value="IGPS"/>
    <property type="match status" value="1"/>
</dbReference>
<accession>A0ABY7W2K9</accession>
<dbReference type="InterPro" id="IPR001468">
    <property type="entry name" value="Indole-3-GlycerolPSynthase_CS"/>
</dbReference>
<evidence type="ECO:0000313" key="11">
    <source>
        <dbReference type="Proteomes" id="UP001214250"/>
    </source>
</evidence>
<sequence length="260" mass="28464">MNLADILKKIIATKHEEIKAQENQREELKALAIAAGPTKKDFAQALKAQNGLAVIAEVKKASPSAGIISPDFDPIKIAKNYERIGAAAISVLTDRDYFQGSLDYLKEIRTQVDLPLLRKDFIIDELQIHEARAAGADTFLLIAAVLREEEIANFLTIGRSFGMEALVEIHDEEEAHKALAAGANIIGVNNRDLRNFTTDLTLTAKLAQFIPDNKTLVGESGIKTGKDSRQLLDCGCSAILVGESLMRDPQKFKELQLGQV</sequence>
<dbReference type="InterPro" id="IPR045186">
    <property type="entry name" value="Indole-3-glycerol_P_synth"/>
</dbReference>
<keyword evidence="7 8" id="KW-0456">Lyase</keyword>
<protein>
    <recommendedName>
        <fullName evidence="8">Indole-3-glycerol phosphate synthase</fullName>
        <shortName evidence="8">IGPS</shortName>
        <ecNumber evidence="8">4.1.1.48</ecNumber>
    </recommendedName>
</protein>
<dbReference type="PANTHER" id="PTHR22854:SF2">
    <property type="entry name" value="INDOLE-3-GLYCEROL-PHOSPHATE SYNTHASE"/>
    <property type="match status" value="1"/>
</dbReference>
<dbReference type="Pfam" id="PF00218">
    <property type="entry name" value="IGPS"/>
    <property type="match status" value="1"/>
</dbReference>
<evidence type="ECO:0000313" key="10">
    <source>
        <dbReference type="EMBL" id="WDE99236.1"/>
    </source>
</evidence>
<dbReference type="PANTHER" id="PTHR22854">
    <property type="entry name" value="TRYPTOPHAN BIOSYNTHESIS PROTEIN"/>
    <property type="match status" value="1"/>
</dbReference>
<keyword evidence="3 8" id="KW-0028">Amino-acid biosynthesis</keyword>
<reference evidence="10 11" key="1">
    <citation type="submission" date="2023-02" db="EMBL/GenBank/DDBJ databases">
        <title>Genome sequence of Lentisphaera profundi SAORIC-696.</title>
        <authorList>
            <person name="Kim e."/>
            <person name="Cho J.-C."/>
            <person name="Choi A."/>
            <person name="Kang I."/>
        </authorList>
    </citation>
    <scope>NUCLEOTIDE SEQUENCE [LARGE SCALE GENOMIC DNA]</scope>
    <source>
        <strain evidence="10 11">SAORIC-696</strain>
    </source>
</reference>
<evidence type="ECO:0000256" key="6">
    <source>
        <dbReference type="ARBA" id="ARBA00023141"/>
    </source>
</evidence>
<comment type="catalytic activity">
    <reaction evidence="1 8">
        <text>1-(2-carboxyphenylamino)-1-deoxy-D-ribulose 5-phosphate + H(+) = (1S,2R)-1-C-(indol-3-yl)glycerol 3-phosphate + CO2 + H2O</text>
        <dbReference type="Rhea" id="RHEA:23476"/>
        <dbReference type="ChEBI" id="CHEBI:15377"/>
        <dbReference type="ChEBI" id="CHEBI:15378"/>
        <dbReference type="ChEBI" id="CHEBI:16526"/>
        <dbReference type="ChEBI" id="CHEBI:58613"/>
        <dbReference type="ChEBI" id="CHEBI:58866"/>
        <dbReference type="EC" id="4.1.1.48"/>
    </reaction>
</comment>
<keyword evidence="11" id="KW-1185">Reference proteome</keyword>
<dbReference type="InterPro" id="IPR013785">
    <property type="entry name" value="Aldolase_TIM"/>
</dbReference>
<keyword evidence="5 8" id="KW-0822">Tryptophan biosynthesis</keyword>
<dbReference type="RefSeq" id="WP_274154096.1">
    <property type="nucleotide sequence ID" value="NZ_CP117812.1"/>
</dbReference>
<evidence type="ECO:0000259" key="9">
    <source>
        <dbReference type="Pfam" id="PF00218"/>
    </source>
</evidence>
<dbReference type="SUPFAM" id="SSF51366">
    <property type="entry name" value="Ribulose-phoshate binding barrel"/>
    <property type="match status" value="1"/>
</dbReference>
<dbReference type="InterPro" id="IPR011060">
    <property type="entry name" value="RibuloseP-bd_barrel"/>
</dbReference>